<sequence>MQWCKFLHNDVIKSGYWVADEWAEVDDHWVSAQDDGCRAPPRHSSLETREYLAFVVLVYKENASK</sequence>
<dbReference type="KEGG" id="sla:SERLADRAFT_386453"/>
<dbReference type="RefSeq" id="XP_007317196.1">
    <property type="nucleotide sequence ID" value="XM_007317134.1"/>
</dbReference>
<accession>F8NQ71</accession>
<protein>
    <submittedName>
        <fullName evidence="1">Uncharacterized protein</fullName>
    </submittedName>
</protein>
<dbReference type="GeneID" id="18811212"/>
<evidence type="ECO:0000313" key="2">
    <source>
        <dbReference type="Proteomes" id="UP000008064"/>
    </source>
</evidence>
<gene>
    <name evidence="1" type="ORF">SERLADRAFT_386453</name>
</gene>
<dbReference type="HOGENOM" id="CLU_2851122_0_0_1"/>
<dbReference type="Proteomes" id="UP000008064">
    <property type="component" value="Unassembled WGS sequence"/>
</dbReference>
<dbReference type="AlphaFoldDB" id="F8NQ71"/>
<proteinExistence type="predicted"/>
<reference evidence="2" key="1">
    <citation type="journal article" date="2011" name="Science">
        <title>The plant cell wall-decomposing machinery underlies the functional diversity of forest fungi.</title>
        <authorList>
            <person name="Eastwood D.C."/>
            <person name="Floudas D."/>
            <person name="Binder M."/>
            <person name="Majcherczyk A."/>
            <person name="Schneider P."/>
            <person name="Aerts A."/>
            <person name="Asiegbu F.O."/>
            <person name="Baker S.E."/>
            <person name="Barry K."/>
            <person name="Bendiksby M."/>
            <person name="Blumentritt M."/>
            <person name="Coutinho P.M."/>
            <person name="Cullen D."/>
            <person name="de Vries R.P."/>
            <person name="Gathman A."/>
            <person name="Goodell B."/>
            <person name="Henrissat B."/>
            <person name="Ihrmark K."/>
            <person name="Kauserud H."/>
            <person name="Kohler A."/>
            <person name="LaButti K."/>
            <person name="Lapidus A."/>
            <person name="Lavin J.L."/>
            <person name="Lee Y.-H."/>
            <person name="Lindquist E."/>
            <person name="Lilly W."/>
            <person name="Lucas S."/>
            <person name="Morin E."/>
            <person name="Murat C."/>
            <person name="Oguiza J.A."/>
            <person name="Park J."/>
            <person name="Pisabarro A.G."/>
            <person name="Riley R."/>
            <person name="Rosling A."/>
            <person name="Salamov A."/>
            <person name="Schmidt O."/>
            <person name="Schmutz J."/>
            <person name="Skrede I."/>
            <person name="Stenlid J."/>
            <person name="Wiebenga A."/>
            <person name="Xie X."/>
            <person name="Kuees U."/>
            <person name="Hibbett D.S."/>
            <person name="Hoffmeister D."/>
            <person name="Hoegberg N."/>
            <person name="Martin F."/>
            <person name="Grigoriev I.V."/>
            <person name="Watkinson S.C."/>
        </authorList>
    </citation>
    <scope>NUCLEOTIDE SEQUENCE [LARGE SCALE GENOMIC DNA]</scope>
    <source>
        <strain evidence="2">S7.9</strain>
    </source>
</reference>
<evidence type="ECO:0000313" key="1">
    <source>
        <dbReference type="EMBL" id="EGO27023.1"/>
    </source>
</evidence>
<organism evidence="2">
    <name type="scientific">Serpula lacrymans var. lacrymans (strain S7.9)</name>
    <name type="common">Dry rot fungus</name>
    <dbReference type="NCBI Taxonomy" id="578457"/>
    <lineage>
        <taxon>Eukaryota</taxon>
        <taxon>Fungi</taxon>
        <taxon>Dikarya</taxon>
        <taxon>Basidiomycota</taxon>
        <taxon>Agaricomycotina</taxon>
        <taxon>Agaricomycetes</taxon>
        <taxon>Agaricomycetidae</taxon>
        <taxon>Boletales</taxon>
        <taxon>Coniophorineae</taxon>
        <taxon>Serpulaceae</taxon>
        <taxon>Serpula</taxon>
    </lineage>
</organism>
<dbReference type="EMBL" id="GL945432">
    <property type="protein sequence ID" value="EGO27023.1"/>
    <property type="molecule type" value="Genomic_DNA"/>
</dbReference>
<name>F8NQ71_SERL9</name>